<organism evidence="1 2">
    <name type="scientific">Clarias magur</name>
    <name type="common">Asian catfish</name>
    <name type="synonym">Macropteronotus magur</name>
    <dbReference type="NCBI Taxonomy" id="1594786"/>
    <lineage>
        <taxon>Eukaryota</taxon>
        <taxon>Metazoa</taxon>
        <taxon>Chordata</taxon>
        <taxon>Craniata</taxon>
        <taxon>Vertebrata</taxon>
        <taxon>Euteleostomi</taxon>
        <taxon>Actinopterygii</taxon>
        <taxon>Neopterygii</taxon>
        <taxon>Teleostei</taxon>
        <taxon>Ostariophysi</taxon>
        <taxon>Siluriformes</taxon>
        <taxon>Clariidae</taxon>
        <taxon>Clarias</taxon>
    </lineage>
</organism>
<dbReference type="EMBL" id="QNUK01000088">
    <property type="protein sequence ID" value="KAF5902544.1"/>
    <property type="molecule type" value="Genomic_DNA"/>
</dbReference>
<name>A0A8J4UJZ1_CLAMG</name>
<proteinExistence type="predicted"/>
<dbReference type="AlphaFoldDB" id="A0A8J4UJZ1"/>
<protein>
    <submittedName>
        <fullName evidence="1">Uncharacterized protein</fullName>
    </submittedName>
</protein>
<evidence type="ECO:0000313" key="2">
    <source>
        <dbReference type="Proteomes" id="UP000727407"/>
    </source>
</evidence>
<dbReference type="Proteomes" id="UP000727407">
    <property type="component" value="Unassembled WGS sequence"/>
</dbReference>
<comment type="caution">
    <text evidence="1">The sequence shown here is derived from an EMBL/GenBank/DDBJ whole genome shotgun (WGS) entry which is preliminary data.</text>
</comment>
<accession>A0A8J4UJZ1</accession>
<evidence type="ECO:0000313" key="1">
    <source>
        <dbReference type="EMBL" id="KAF5902544.1"/>
    </source>
</evidence>
<reference evidence="1" key="1">
    <citation type="submission" date="2020-07" db="EMBL/GenBank/DDBJ databases">
        <title>Clarias magur genome sequencing, assembly and annotation.</title>
        <authorList>
            <person name="Kushwaha B."/>
            <person name="Kumar R."/>
            <person name="Das P."/>
            <person name="Joshi C.G."/>
            <person name="Kumar D."/>
            <person name="Nagpure N.S."/>
            <person name="Pandey M."/>
            <person name="Agarwal S."/>
            <person name="Srivastava S."/>
            <person name="Singh M."/>
            <person name="Sahoo L."/>
            <person name="Jayasankar P."/>
            <person name="Meher P.K."/>
            <person name="Koringa P.G."/>
            <person name="Iquebal M.A."/>
            <person name="Das S.P."/>
            <person name="Bit A."/>
            <person name="Patnaik S."/>
            <person name="Patel N."/>
            <person name="Shah T.M."/>
            <person name="Hinsu A."/>
            <person name="Jena J.K."/>
        </authorList>
    </citation>
    <scope>NUCLEOTIDE SEQUENCE</scope>
    <source>
        <strain evidence="1">CIFAMagur01</strain>
        <tissue evidence="1">Testis</tissue>
    </source>
</reference>
<sequence>MLGSLIPKLKCCVSKKLAVQTIKAVLQNLVLELGQVQGFHQCMMDDEVCGRVSERNILSFTLCEERKERMDCSLSHIGLH</sequence>
<gene>
    <name evidence="1" type="ORF">DAT39_007728</name>
</gene>
<keyword evidence="2" id="KW-1185">Reference proteome</keyword>